<dbReference type="InterPro" id="IPR001680">
    <property type="entry name" value="WD40_rpt"/>
</dbReference>
<dbReference type="GO" id="GO:0005813">
    <property type="term" value="C:centrosome"/>
    <property type="evidence" value="ECO:0007669"/>
    <property type="project" value="TreeGrafter"/>
</dbReference>
<evidence type="ECO:0000256" key="2">
    <source>
        <dbReference type="ARBA" id="ARBA00022737"/>
    </source>
</evidence>
<dbReference type="GO" id="GO:0043015">
    <property type="term" value="F:gamma-tubulin binding"/>
    <property type="evidence" value="ECO:0007669"/>
    <property type="project" value="TreeGrafter"/>
</dbReference>
<evidence type="ECO:0000313" key="6">
    <source>
        <dbReference type="EMBL" id="KAF0715627.1"/>
    </source>
</evidence>
<keyword evidence="4" id="KW-0175">Coiled coil</keyword>
<dbReference type="Gene3D" id="2.130.10.10">
    <property type="entry name" value="YVTN repeat-like/Quinoprotein amine dehydrogenase"/>
    <property type="match status" value="2"/>
</dbReference>
<dbReference type="GO" id="GO:0005814">
    <property type="term" value="C:centriole"/>
    <property type="evidence" value="ECO:0007669"/>
    <property type="project" value="TreeGrafter"/>
</dbReference>
<dbReference type="PROSITE" id="PS50294">
    <property type="entry name" value="WD_REPEATS_REGION"/>
    <property type="match status" value="1"/>
</dbReference>
<protein>
    <submittedName>
        <fullName evidence="7">Aste57867_3285 protein</fullName>
    </submittedName>
</protein>
<feature type="compositionally biased region" description="Low complexity" evidence="5">
    <location>
        <begin position="363"/>
        <end position="378"/>
    </location>
</feature>
<sequence length="470" mass="50735">MFLAAASGNAVTVYDVDGGTLREGRKITSSIETEATCVAWNHNNRILVNSFANGLISINTLASREPSVCNLQEGSHLGDKRVNSLHLSSGSRYLISGGMDRIVRVWDLKRQHLKHAFAECNAVVRSVAFTGQTDEYIVAGCDSGDIYLYHAQQGTAAGLCRDRDDPSAVLAVSASPHPFVRNTLGVVHSSGALRLWDVPTASLVAAFPRLHWAPATCIAFSPVHKNLVATAGLDKRIVFCDLSLGQEMNCLESPHPITSLSMHANGSLLATGTSTGTSSSLSMCITTTSEDAGQILLYDLRSAAKPLSILEVDTGGIQWLQFSQDKVKGDESTSSLGSASLKKAKSFQMHTLQTSLINLVPSDRSASMASPSRASSMAAPPPGPTAVASTAGESSGEENVGMPWLRQELQDMRQSLSDEIQMVHLEVLRQHQTQQTEFAAAMHGLRDQMAQLIQENQQLRRENERLKHIF</sequence>
<dbReference type="Pfam" id="PF00400">
    <property type="entry name" value="WD40"/>
    <property type="match status" value="1"/>
</dbReference>
<reference evidence="6" key="2">
    <citation type="submission" date="2019-06" db="EMBL/GenBank/DDBJ databases">
        <title>Genomics analysis of Aphanomyces spp. identifies a new class of oomycete effector associated with host adaptation.</title>
        <authorList>
            <person name="Gaulin E."/>
        </authorList>
    </citation>
    <scope>NUCLEOTIDE SEQUENCE</scope>
    <source>
        <strain evidence="6">CBS 578.67</strain>
    </source>
</reference>
<dbReference type="InterPro" id="IPR052818">
    <property type="entry name" value="NEDD1_Spindle_Assembly"/>
</dbReference>
<keyword evidence="2" id="KW-0677">Repeat</keyword>
<evidence type="ECO:0000256" key="1">
    <source>
        <dbReference type="ARBA" id="ARBA00022574"/>
    </source>
</evidence>
<dbReference type="GO" id="GO:0036064">
    <property type="term" value="C:ciliary basal body"/>
    <property type="evidence" value="ECO:0007669"/>
    <property type="project" value="TreeGrafter"/>
</dbReference>
<evidence type="ECO:0000256" key="3">
    <source>
        <dbReference type="PROSITE-ProRule" id="PRU00221"/>
    </source>
</evidence>
<feature type="coiled-coil region" evidence="4">
    <location>
        <begin position="406"/>
        <end position="469"/>
    </location>
</feature>
<name>A0A485KEU9_9STRA</name>
<dbReference type="OrthoDB" id="1602884at2759"/>
<accession>A0A485KEU9</accession>
<dbReference type="GO" id="GO:0005737">
    <property type="term" value="C:cytoplasm"/>
    <property type="evidence" value="ECO:0007669"/>
    <property type="project" value="TreeGrafter"/>
</dbReference>
<dbReference type="GO" id="GO:0000278">
    <property type="term" value="P:mitotic cell cycle"/>
    <property type="evidence" value="ECO:0007669"/>
    <property type="project" value="TreeGrafter"/>
</dbReference>
<dbReference type="GO" id="GO:0000922">
    <property type="term" value="C:spindle pole"/>
    <property type="evidence" value="ECO:0007669"/>
    <property type="project" value="TreeGrafter"/>
</dbReference>
<evidence type="ECO:0000256" key="5">
    <source>
        <dbReference type="SAM" id="MobiDB-lite"/>
    </source>
</evidence>
<dbReference type="InterPro" id="IPR015943">
    <property type="entry name" value="WD40/YVTN_repeat-like_dom_sf"/>
</dbReference>
<dbReference type="PROSITE" id="PS50082">
    <property type="entry name" value="WD_REPEATS_2"/>
    <property type="match status" value="1"/>
</dbReference>
<gene>
    <name evidence="7" type="primary">Aste57867_3285</name>
    <name evidence="6" type="ORF">As57867_003275</name>
    <name evidence="7" type="ORF">ASTE57867_3285</name>
</gene>
<evidence type="ECO:0000313" key="8">
    <source>
        <dbReference type="Proteomes" id="UP000332933"/>
    </source>
</evidence>
<dbReference type="PANTHER" id="PTHR44414">
    <property type="entry name" value="PROTEIN NEDD1"/>
    <property type="match status" value="1"/>
</dbReference>
<dbReference type="InterPro" id="IPR019775">
    <property type="entry name" value="WD40_repeat_CS"/>
</dbReference>
<keyword evidence="1 3" id="KW-0853">WD repeat</keyword>
<feature type="region of interest" description="Disordered" evidence="5">
    <location>
        <begin position="363"/>
        <end position="399"/>
    </location>
</feature>
<feature type="repeat" description="WD" evidence="3">
    <location>
        <begin position="82"/>
        <end position="116"/>
    </location>
</feature>
<dbReference type="PROSITE" id="PS00678">
    <property type="entry name" value="WD_REPEATS_1"/>
    <property type="match status" value="1"/>
</dbReference>
<reference evidence="7 8" key="1">
    <citation type="submission" date="2019-03" db="EMBL/GenBank/DDBJ databases">
        <authorList>
            <person name="Gaulin E."/>
            <person name="Dumas B."/>
        </authorList>
    </citation>
    <scope>NUCLEOTIDE SEQUENCE [LARGE SCALE GENOMIC DNA]</scope>
    <source>
        <strain evidence="7">CBS 568.67</strain>
    </source>
</reference>
<dbReference type="PANTHER" id="PTHR44414:SF1">
    <property type="entry name" value="PROTEIN NEDD1"/>
    <property type="match status" value="1"/>
</dbReference>
<dbReference type="SUPFAM" id="SSF50978">
    <property type="entry name" value="WD40 repeat-like"/>
    <property type="match status" value="1"/>
</dbReference>
<dbReference type="SMART" id="SM00320">
    <property type="entry name" value="WD40"/>
    <property type="match status" value="6"/>
</dbReference>
<dbReference type="AlphaFoldDB" id="A0A485KEU9"/>
<dbReference type="Proteomes" id="UP000332933">
    <property type="component" value="Unassembled WGS sequence"/>
</dbReference>
<keyword evidence="8" id="KW-1185">Reference proteome</keyword>
<dbReference type="GO" id="GO:0007020">
    <property type="term" value="P:microtubule nucleation"/>
    <property type="evidence" value="ECO:0007669"/>
    <property type="project" value="TreeGrafter"/>
</dbReference>
<organism evidence="7 8">
    <name type="scientific">Aphanomyces stellatus</name>
    <dbReference type="NCBI Taxonomy" id="120398"/>
    <lineage>
        <taxon>Eukaryota</taxon>
        <taxon>Sar</taxon>
        <taxon>Stramenopiles</taxon>
        <taxon>Oomycota</taxon>
        <taxon>Saprolegniomycetes</taxon>
        <taxon>Saprolegniales</taxon>
        <taxon>Verrucalvaceae</taxon>
        <taxon>Aphanomyces</taxon>
    </lineage>
</organism>
<dbReference type="InterPro" id="IPR036322">
    <property type="entry name" value="WD40_repeat_dom_sf"/>
</dbReference>
<dbReference type="EMBL" id="CAADRA010000541">
    <property type="protein sequence ID" value="VFT80456.1"/>
    <property type="molecule type" value="Genomic_DNA"/>
</dbReference>
<proteinExistence type="predicted"/>
<dbReference type="EMBL" id="VJMH01000541">
    <property type="protein sequence ID" value="KAF0715627.1"/>
    <property type="molecule type" value="Genomic_DNA"/>
</dbReference>
<evidence type="ECO:0000313" key="7">
    <source>
        <dbReference type="EMBL" id="VFT80456.1"/>
    </source>
</evidence>
<evidence type="ECO:0000256" key="4">
    <source>
        <dbReference type="SAM" id="Coils"/>
    </source>
</evidence>